<keyword evidence="2" id="KW-1185">Reference proteome</keyword>
<gene>
    <name evidence="1" type="ORF">EAG_05153</name>
</gene>
<accession>E2A2M6</accession>
<dbReference type="EMBL" id="GL436159">
    <property type="protein sequence ID" value="EFN72312.1"/>
    <property type="molecule type" value="Genomic_DNA"/>
</dbReference>
<dbReference type="Proteomes" id="UP000000311">
    <property type="component" value="Unassembled WGS sequence"/>
</dbReference>
<evidence type="ECO:0000313" key="2">
    <source>
        <dbReference type="Proteomes" id="UP000000311"/>
    </source>
</evidence>
<organism evidence="2">
    <name type="scientific">Camponotus floridanus</name>
    <name type="common">Florida carpenter ant</name>
    <dbReference type="NCBI Taxonomy" id="104421"/>
    <lineage>
        <taxon>Eukaryota</taxon>
        <taxon>Metazoa</taxon>
        <taxon>Ecdysozoa</taxon>
        <taxon>Arthropoda</taxon>
        <taxon>Hexapoda</taxon>
        <taxon>Insecta</taxon>
        <taxon>Pterygota</taxon>
        <taxon>Neoptera</taxon>
        <taxon>Endopterygota</taxon>
        <taxon>Hymenoptera</taxon>
        <taxon>Apocrita</taxon>
        <taxon>Aculeata</taxon>
        <taxon>Formicoidea</taxon>
        <taxon>Formicidae</taxon>
        <taxon>Formicinae</taxon>
        <taxon>Camponotus</taxon>
    </lineage>
</organism>
<sequence>MLGRIVIDFAFSKAILEKGGRTALLPHILSSNYIFLVRSKQYASAAIPKILSKAQVAEDKRWNELRLRQVISVLTHKCNPPDPQLNSHGRWSS</sequence>
<protein>
    <submittedName>
        <fullName evidence="1">Uncharacterized protein</fullName>
    </submittedName>
</protein>
<proteinExistence type="predicted"/>
<evidence type="ECO:0000313" key="1">
    <source>
        <dbReference type="EMBL" id="EFN72312.1"/>
    </source>
</evidence>
<dbReference type="InParanoid" id="E2A2M6"/>
<reference evidence="1 2" key="1">
    <citation type="journal article" date="2010" name="Science">
        <title>Genomic comparison of the ants Camponotus floridanus and Harpegnathos saltator.</title>
        <authorList>
            <person name="Bonasio R."/>
            <person name="Zhang G."/>
            <person name="Ye C."/>
            <person name="Mutti N.S."/>
            <person name="Fang X."/>
            <person name="Qin N."/>
            <person name="Donahue G."/>
            <person name="Yang P."/>
            <person name="Li Q."/>
            <person name="Li C."/>
            <person name="Zhang P."/>
            <person name="Huang Z."/>
            <person name="Berger S.L."/>
            <person name="Reinberg D."/>
            <person name="Wang J."/>
            <person name="Liebig J."/>
        </authorList>
    </citation>
    <scope>NUCLEOTIDE SEQUENCE [LARGE SCALE GENOMIC DNA]</scope>
    <source>
        <strain evidence="2">C129</strain>
    </source>
</reference>
<dbReference type="AlphaFoldDB" id="E2A2M6"/>
<name>E2A2M6_CAMFO</name>